<comment type="caution">
    <text evidence="5">The sequence shown here is derived from an EMBL/GenBank/DDBJ whole genome shotgun (WGS) entry which is preliminary data.</text>
</comment>
<dbReference type="EMBL" id="JACHEB010000001">
    <property type="protein sequence ID" value="MBB5326968.1"/>
    <property type="molecule type" value="Genomic_DNA"/>
</dbReference>
<dbReference type="GO" id="GO:0003700">
    <property type="term" value="F:DNA-binding transcription factor activity"/>
    <property type="evidence" value="ECO:0007669"/>
    <property type="project" value="InterPro"/>
</dbReference>
<dbReference type="PRINTS" id="PR00598">
    <property type="entry name" value="HTHMARR"/>
</dbReference>
<keyword evidence="3" id="KW-0804">Transcription</keyword>
<dbReference type="Proteomes" id="UP000535182">
    <property type="component" value="Unassembled WGS sequence"/>
</dbReference>
<dbReference type="PANTHER" id="PTHR42756">
    <property type="entry name" value="TRANSCRIPTIONAL REGULATOR, MARR"/>
    <property type="match status" value="1"/>
</dbReference>
<keyword evidence="2 5" id="KW-0238">DNA-binding</keyword>
<dbReference type="PROSITE" id="PS50995">
    <property type="entry name" value="HTH_MARR_2"/>
    <property type="match status" value="1"/>
</dbReference>
<sequence length="153" mass="17271">MDADLFRTPGHLINRLSKLSLRWADERFQRIGLAAAQMPVLYALKDGATSTQTELARMAHIEQPTMAQLLGRMERDGLIKRAANPEDKRSSLVSLTPLAVKKLPAAREVLREGNKLALEGFTEREIETLTKLLLRLLKNVEPMAEQSEVDRLR</sequence>
<dbReference type="AlphaFoldDB" id="A0A9X0QB22"/>
<dbReference type="SMART" id="SM00347">
    <property type="entry name" value="HTH_MARR"/>
    <property type="match status" value="1"/>
</dbReference>
<dbReference type="Gene3D" id="1.10.10.10">
    <property type="entry name" value="Winged helix-like DNA-binding domain superfamily/Winged helix DNA-binding domain"/>
    <property type="match status" value="1"/>
</dbReference>
<dbReference type="RefSeq" id="WP_183973267.1">
    <property type="nucleotide sequence ID" value="NZ_JACHEB010000001.1"/>
</dbReference>
<dbReference type="Pfam" id="PF12802">
    <property type="entry name" value="MarR_2"/>
    <property type="match status" value="1"/>
</dbReference>
<evidence type="ECO:0000256" key="1">
    <source>
        <dbReference type="ARBA" id="ARBA00023015"/>
    </source>
</evidence>
<evidence type="ECO:0000259" key="4">
    <source>
        <dbReference type="PROSITE" id="PS50995"/>
    </source>
</evidence>
<keyword evidence="6" id="KW-1185">Reference proteome</keyword>
<dbReference type="SUPFAM" id="SSF46785">
    <property type="entry name" value="Winged helix' DNA-binding domain"/>
    <property type="match status" value="1"/>
</dbReference>
<feature type="domain" description="HTH marR-type" evidence="4">
    <location>
        <begin position="2"/>
        <end position="138"/>
    </location>
</feature>
<organism evidence="5 6">
    <name type="scientific">Tunturiibacter gelidiferens</name>
    <dbReference type="NCBI Taxonomy" id="3069689"/>
    <lineage>
        <taxon>Bacteria</taxon>
        <taxon>Pseudomonadati</taxon>
        <taxon>Acidobacteriota</taxon>
        <taxon>Terriglobia</taxon>
        <taxon>Terriglobales</taxon>
        <taxon>Acidobacteriaceae</taxon>
        <taxon>Tunturiibacter</taxon>
    </lineage>
</organism>
<proteinExistence type="predicted"/>
<evidence type="ECO:0000256" key="2">
    <source>
        <dbReference type="ARBA" id="ARBA00023125"/>
    </source>
</evidence>
<dbReference type="InterPro" id="IPR036388">
    <property type="entry name" value="WH-like_DNA-bd_sf"/>
</dbReference>
<reference evidence="5 6" key="1">
    <citation type="submission" date="2020-08" db="EMBL/GenBank/DDBJ databases">
        <title>Genomic Encyclopedia of Type Strains, Phase IV (KMG-V): Genome sequencing to study the core and pangenomes of soil and plant-associated prokaryotes.</title>
        <authorList>
            <person name="Whitman W."/>
        </authorList>
    </citation>
    <scope>NUCLEOTIDE SEQUENCE [LARGE SCALE GENOMIC DNA]</scope>
    <source>
        <strain evidence="5 6">X5P2</strain>
    </source>
</reference>
<keyword evidence="1" id="KW-0805">Transcription regulation</keyword>
<dbReference type="InterPro" id="IPR036390">
    <property type="entry name" value="WH_DNA-bd_sf"/>
</dbReference>
<accession>A0A9X0QB22</accession>
<gene>
    <name evidence="5" type="ORF">HDF14_000562</name>
</gene>
<dbReference type="GO" id="GO:0003677">
    <property type="term" value="F:DNA binding"/>
    <property type="evidence" value="ECO:0007669"/>
    <property type="project" value="UniProtKB-KW"/>
</dbReference>
<evidence type="ECO:0000313" key="5">
    <source>
        <dbReference type="EMBL" id="MBB5326968.1"/>
    </source>
</evidence>
<dbReference type="PANTHER" id="PTHR42756:SF1">
    <property type="entry name" value="TRANSCRIPTIONAL REPRESSOR OF EMRAB OPERON"/>
    <property type="match status" value="1"/>
</dbReference>
<evidence type="ECO:0000313" key="6">
    <source>
        <dbReference type="Proteomes" id="UP000535182"/>
    </source>
</evidence>
<evidence type="ECO:0000256" key="3">
    <source>
        <dbReference type="ARBA" id="ARBA00023163"/>
    </source>
</evidence>
<name>A0A9X0QB22_9BACT</name>
<protein>
    <submittedName>
        <fullName evidence="5">DNA-binding MarR family transcriptional regulator</fullName>
    </submittedName>
</protein>
<dbReference type="InterPro" id="IPR000835">
    <property type="entry name" value="HTH_MarR-typ"/>
</dbReference>